<feature type="non-terminal residue" evidence="6">
    <location>
        <position position="1"/>
    </location>
</feature>
<dbReference type="GO" id="GO:0046872">
    <property type="term" value="F:metal ion binding"/>
    <property type="evidence" value="ECO:0007669"/>
    <property type="project" value="UniProtKB-KW"/>
</dbReference>
<keyword evidence="5" id="KW-0408">Iron</keyword>
<feature type="binding site" description="axial binding residue" evidence="5">
    <location>
        <position position="508"/>
    </location>
    <ligand>
        <name>heme b</name>
        <dbReference type="ChEBI" id="CHEBI:60344"/>
    </ligand>
    <ligandPart>
        <name>Fe</name>
        <dbReference type="ChEBI" id="CHEBI:18248"/>
    </ligandPart>
</feature>
<dbReference type="InterPro" id="IPR037120">
    <property type="entry name" value="Haem_peroxidase_sf_animal"/>
</dbReference>
<evidence type="ECO:0000313" key="6">
    <source>
        <dbReference type="EMBL" id="ALG96635.1"/>
    </source>
</evidence>
<evidence type="ECO:0000256" key="4">
    <source>
        <dbReference type="ARBA" id="ARBA00023180"/>
    </source>
</evidence>
<gene>
    <name evidence="6" type="primary">PXDN</name>
</gene>
<dbReference type="EMBL" id="KM437940">
    <property type="protein sequence ID" value="ALG96635.1"/>
    <property type="molecule type" value="mRNA"/>
</dbReference>
<dbReference type="FunFam" id="1.10.640.10:FF:000003">
    <property type="entry name" value="chorion peroxidase"/>
    <property type="match status" value="1"/>
</dbReference>
<dbReference type="GO" id="GO:0020037">
    <property type="term" value="F:heme binding"/>
    <property type="evidence" value="ECO:0007669"/>
    <property type="project" value="InterPro"/>
</dbReference>
<dbReference type="InterPro" id="IPR019791">
    <property type="entry name" value="Haem_peroxidase_animal"/>
</dbReference>
<evidence type="ECO:0000256" key="2">
    <source>
        <dbReference type="ARBA" id="ARBA00022525"/>
    </source>
</evidence>
<dbReference type="GO" id="GO:0005576">
    <property type="term" value="C:extracellular region"/>
    <property type="evidence" value="ECO:0007669"/>
    <property type="project" value="UniProtKB-SubCell"/>
</dbReference>
<dbReference type="PANTHER" id="PTHR11475:SF4">
    <property type="entry name" value="CHORION PEROXIDASE"/>
    <property type="match status" value="1"/>
</dbReference>
<dbReference type="InterPro" id="IPR010255">
    <property type="entry name" value="Haem_peroxidase_sf"/>
</dbReference>
<dbReference type="PRINTS" id="PR00457">
    <property type="entry name" value="ANPEROXIDASE"/>
</dbReference>
<organism evidence="6">
    <name type="scientific">Rossella fibulata</name>
    <dbReference type="NCBI Taxonomy" id="1076269"/>
    <lineage>
        <taxon>Eukaryota</taxon>
        <taxon>Metazoa</taxon>
        <taxon>Porifera</taxon>
        <taxon>Hexactinellida</taxon>
        <taxon>Hexasterophora</taxon>
        <taxon>Lyssacinosida</taxon>
        <taxon>Rossellidae</taxon>
        <taxon>Rossella</taxon>
    </lineage>
</organism>
<dbReference type="EC" id="1.11.1.7" evidence="6"/>
<keyword evidence="3" id="KW-0732">Signal</keyword>
<protein>
    <submittedName>
        <fullName evidence="6">Peroxidasin</fullName>
        <ecNumber evidence="6">1.11.1.7</ecNumber>
    </submittedName>
</protein>
<dbReference type="CDD" id="cd09823">
    <property type="entry name" value="peroxinectin_like"/>
    <property type="match status" value="1"/>
</dbReference>
<dbReference type="PANTHER" id="PTHR11475">
    <property type="entry name" value="OXIDASE/PEROXIDASE"/>
    <property type="match status" value="1"/>
</dbReference>
<reference evidence="6" key="1">
    <citation type="journal article" date="2015" name="J. Mol. Evol.">
        <title>Reconstruction of cyclooxygenase evolution in animals suggests variable, lineage-specific duplications, and homologs with low sequence identity.</title>
        <authorList>
            <person name="Havird J.C."/>
            <person name="Kocot K.M."/>
            <person name="Brannock P.M."/>
            <person name="Cannon J.T."/>
            <person name="Waits D.S."/>
            <person name="Weese D.A."/>
            <person name="Santos S.R."/>
            <person name="Halanych K.M."/>
        </authorList>
    </citation>
    <scope>NUCLEOTIDE SEQUENCE</scope>
</reference>
<accession>A0A0U2IGU5</accession>
<dbReference type="PROSITE" id="PS50292">
    <property type="entry name" value="PEROXIDASE_3"/>
    <property type="match status" value="1"/>
</dbReference>
<dbReference type="SUPFAM" id="SSF48113">
    <property type="entry name" value="Heme-dependent peroxidases"/>
    <property type="match status" value="1"/>
</dbReference>
<name>A0A0U2IGU5_9METZ</name>
<comment type="subcellular location">
    <subcellularLocation>
        <location evidence="1">Secreted</location>
    </subcellularLocation>
</comment>
<dbReference type="Pfam" id="PF03098">
    <property type="entry name" value="An_peroxidase"/>
    <property type="match status" value="1"/>
</dbReference>
<keyword evidence="2" id="KW-0964">Secreted</keyword>
<keyword evidence="5" id="KW-0349">Heme</keyword>
<evidence type="ECO:0000256" key="3">
    <source>
        <dbReference type="ARBA" id="ARBA00022729"/>
    </source>
</evidence>
<keyword evidence="4" id="KW-0325">Glycoprotein</keyword>
<dbReference type="GO" id="GO:0006979">
    <property type="term" value="P:response to oxidative stress"/>
    <property type="evidence" value="ECO:0007669"/>
    <property type="project" value="InterPro"/>
</dbReference>
<keyword evidence="5" id="KW-0479">Metal-binding</keyword>
<dbReference type="AlphaFoldDB" id="A0A0U2IGU5"/>
<dbReference type="Gene3D" id="1.10.640.10">
    <property type="entry name" value="Haem peroxidase domain superfamily, animal type"/>
    <property type="match status" value="1"/>
</dbReference>
<proteinExistence type="evidence at transcript level"/>
<sequence length="929" mass="103242">LRSAGEFYNPEAYEMRVEVAILFSLLALAFVSSYTPFDEIDPVEQEIVRNAIKNHWMDLKNYQLKPKKVHFNMSENWMANIHKIKFRPPHPNATRMAMAHTIQERIIAEAEFNMADIKGENRKRRQLEPGLLSPSSYAVIFQAVECEEFLPRPNCDRRSLFVRTIDATCNNLIFQTQGATFDIFSRLLPAFYEDGLNDPRGFTQENPFQPPLPSARSISLSIHQNGNKPDTLANVDEPGLTHLLMQWGQFIDHDMTYLIEAGEGNEMIDEECWESATHPEPEFCIDIPVDQFDPLFTTLQQKFSRDTLPFERSAPSCFVPLVSPAPRNREIINQLTSYLDASMIYGATEDEVRALRLFRGGLLLELADQPLSVTSKVGTTIQPGTLPISPVDTTPPCINDLNCFMAGDRRVSEQFSLSIMHTIWLREHNRIAKELAMLNPTWSDEAIFQVARRIVIGQVQNIVFQEYLPITLGSNNFQLFLGPYKGYNASADGRSSNEFATAAYRFGHSQIRSGFPRLDANGNSLGELPLVVAFFNSRLFFDSRTGGVDPIIRGLVSSKSRKLDEFINSVITNKLFKLLVLEEEAEAPPLDLAARNIQRGRDHGLPTYLQTRAFCKTLFGVESDIASSETLRRLQALYGPTLESADLFPGGLSESRLPGSLLGATFSCIVGLTFRNLRDGDRFYYENPGVFTSAQLASIKATRISTVLCQNSNIGQVQREAFRSGTPVRCSSLPNINLELFKDDSIGNMINLNSFNNGPFPGQVSTVELNNKYKAYLIQQQADLTTVGDLARLIGAADGNSIPLSTLKVEIVSSLASSNPVLVYARSRQGAARKTDKKLSEFGSVLAGVSTACLHIFTPQPGSDTRVSIIAANCIITNIAIGFRVDDRSQGAFFIPSTAGENQGIYRSDDECRARDPNVGAGVKLVCTV</sequence>
<keyword evidence="6" id="KW-0575">Peroxidase</keyword>
<evidence type="ECO:0000256" key="5">
    <source>
        <dbReference type="PIRSR" id="PIRSR619791-2"/>
    </source>
</evidence>
<dbReference type="GO" id="GO:0140825">
    <property type="term" value="F:lactoperoxidase activity"/>
    <property type="evidence" value="ECO:0007669"/>
    <property type="project" value="UniProtKB-EC"/>
</dbReference>
<keyword evidence="6" id="KW-0560">Oxidoreductase</keyword>
<evidence type="ECO:0000256" key="1">
    <source>
        <dbReference type="ARBA" id="ARBA00004613"/>
    </source>
</evidence>